<dbReference type="eggNOG" id="ENOG502ZT5Q">
    <property type="taxonomic scope" value="Bacteria"/>
</dbReference>
<accession>E7GA93</accession>
<dbReference type="RefSeq" id="WP_008788791.1">
    <property type="nucleotide sequence ID" value="NZ_AKCB01000003.1"/>
</dbReference>
<dbReference type="Proteomes" id="UP000003157">
    <property type="component" value="Unassembled WGS sequence"/>
</dbReference>
<sequence>MERQIKQYNEYTFAALAFSLLSLVGSLLSVLNAITLITTYQLLQEAKKHGISQRQNKVISAIFEASLLLTLCITILYVSIQL</sequence>
<protein>
    <submittedName>
        <fullName evidence="2">Uncharacterized protein</fullName>
    </submittedName>
</protein>
<proteinExistence type="predicted"/>
<feature type="transmembrane region" description="Helical" evidence="1">
    <location>
        <begin position="58"/>
        <end position="80"/>
    </location>
</feature>
<evidence type="ECO:0000313" key="3">
    <source>
        <dbReference type="Proteomes" id="UP000003157"/>
    </source>
</evidence>
<dbReference type="EMBL" id="ADKX01000030">
    <property type="protein sequence ID" value="EFW05101.1"/>
    <property type="molecule type" value="Genomic_DNA"/>
</dbReference>
<gene>
    <name evidence="2" type="ORF">HMPREF9488_01683</name>
</gene>
<comment type="caution">
    <text evidence="2">The sequence shown here is derived from an EMBL/GenBank/DDBJ whole genome shotgun (WGS) entry which is preliminary data.</text>
</comment>
<name>E7GA93_9FIRM</name>
<dbReference type="STRING" id="100884.GCA_000269565_03526"/>
<dbReference type="HOGENOM" id="CLU_2552445_0_0_9"/>
<evidence type="ECO:0000256" key="1">
    <source>
        <dbReference type="SAM" id="Phobius"/>
    </source>
</evidence>
<keyword evidence="1" id="KW-0472">Membrane</keyword>
<organism evidence="2 3">
    <name type="scientific">Coprobacillus cateniformis</name>
    <dbReference type="NCBI Taxonomy" id="100884"/>
    <lineage>
        <taxon>Bacteria</taxon>
        <taxon>Bacillati</taxon>
        <taxon>Bacillota</taxon>
        <taxon>Erysipelotrichia</taxon>
        <taxon>Erysipelotrichales</taxon>
        <taxon>Coprobacillaceae</taxon>
        <taxon>Coprobacillus</taxon>
    </lineage>
</organism>
<keyword evidence="3" id="KW-1185">Reference proteome</keyword>
<evidence type="ECO:0000313" key="2">
    <source>
        <dbReference type="EMBL" id="EFW05101.1"/>
    </source>
</evidence>
<reference evidence="2 3" key="1">
    <citation type="submission" date="2010-12" db="EMBL/GenBank/DDBJ databases">
        <title>The Genome Sequence of Coprobacillus sp. strain 29_1.</title>
        <authorList>
            <consortium name="The Broad Institute Genome Sequencing Platform"/>
            <person name="Earl A."/>
            <person name="Ward D."/>
            <person name="Feldgarden M."/>
            <person name="Gevers D."/>
            <person name="Daigneault M."/>
            <person name="Sibley C.D."/>
            <person name="White A."/>
            <person name="Strauss J."/>
            <person name="Allen-Vercoe E."/>
            <person name="Young S.K."/>
            <person name="Zeng Q."/>
            <person name="Gargeya S."/>
            <person name="Fitzgerald M."/>
            <person name="Haas B."/>
            <person name="Abouelleil A."/>
            <person name="Alvarado L."/>
            <person name="Arachchi H.M."/>
            <person name="Berlin A."/>
            <person name="Brown A."/>
            <person name="Chapman S.B."/>
            <person name="Chen Z."/>
            <person name="Dunbar C."/>
            <person name="Freedman E."/>
            <person name="Gearin G."/>
            <person name="Gellesch M."/>
            <person name="Goldberg J."/>
            <person name="Griggs A."/>
            <person name="Gujja S."/>
            <person name="Heilman E."/>
            <person name="Heiman D."/>
            <person name="Howarth C."/>
            <person name="Larson L."/>
            <person name="Lui A."/>
            <person name="MacDonald P.J.P."/>
            <person name="Mehta T."/>
            <person name="Montmayeur A."/>
            <person name="Murphy C."/>
            <person name="Neiman D."/>
            <person name="Pearson M."/>
            <person name="Priest M."/>
            <person name="Roberts A."/>
            <person name="Saif S."/>
            <person name="Shea T."/>
            <person name="Shenoy N."/>
            <person name="Sisk P."/>
            <person name="Stolte C."/>
            <person name="Sykes S."/>
            <person name="White J."/>
            <person name="Yandava C."/>
            <person name="Nusbaum C."/>
            <person name="Birren B."/>
        </authorList>
    </citation>
    <scope>NUCLEOTIDE SEQUENCE [LARGE SCALE GENOMIC DNA]</scope>
    <source>
        <strain evidence="2 3">29_1</strain>
    </source>
</reference>
<feature type="transmembrane region" description="Helical" evidence="1">
    <location>
        <begin position="12"/>
        <end position="37"/>
    </location>
</feature>
<keyword evidence="1" id="KW-0812">Transmembrane</keyword>
<dbReference type="AlphaFoldDB" id="E7GA93"/>
<dbReference type="GeneID" id="78231283"/>
<keyword evidence="1" id="KW-1133">Transmembrane helix</keyword>